<proteinExistence type="predicted"/>
<gene>
    <name evidence="2" type="ORF">DFR40_1002</name>
</gene>
<organism evidence="2 3">
    <name type="scientific">Azonexus fungiphilus</name>
    <dbReference type="NCBI Taxonomy" id="146940"/>
    <lineage>
        <taxon>Bacteria</taxon>
        <taxon>Pseudomonadati</taxon>
        <taxon>Pseudomonadota</taxon>
        <taxon>Betaproteobacteria</taxon>
        <taxon>Rhodocyclales</taxon>
        <taxon>Azonexaceae</taxon>
        <taxon>Azonexus</taxon>
    </lineage>
</organism>
<dbReference type="AlphaFoldDB" id="A0A495WJH0"/>
<dbReference type="RefSeq" id="WP_170160156.1">
    <property type="nucleotide sequence ID" value="NZ_RBXP01000011.1"/>
</dbReference>
<keyword evidence="3" id="KW-1185">Reference proteome</keyword>
<keyword evidence="1" id="KW-0732">Signal</keyword>
<sequence length="135" mass="15182">MPIRLLPLLLMLLVLPARAEPGLVVVVRQDSDIVSLNQSQVVGLFLGGARHAGSHEPLDQAVDADAFYEALTGKTRAQIKAYWARLLFTGRTRPPRTLDSREQALDEVLRDPQAVAYLRAERIDRRLRVVFELNK</sequence>
<feature type="chain" id="PRO_5019832006" description="Phosphate ABC transporter substrate-binding protein" evidence="1">
    <location>
        <begin position="20"/>
        <end position="135"/>
    </location>
</feature>
<protein>
    <recommendedName>
        <fullName evidence="4">Phosphate ABC transporter substrate-binding protein</fullName>
    </recommendedName>
</protein>
<name>A0A495WJH0_9RHOO</name>
<accession>A0A495WJH0</accession>
<evidence type="ECO:0000256" key="1">
    <source>
        <dbReference type="SAM" id="SignalP"/>
    </source>
</evidence>
<dbReference type="EMBL" id="RBXP01000011">
    <property type="protein sequence ID" value="RKT60855.1"/>
    <property type="molecule type" value="Genomic_DNA"/>
</dbReference>
<dbReference type="Proteomes" id="UP000270626">
    <property type="component" value="Unassembled WGS sequence"/>
</dbReference>
<dbReference type="SUPFAM" id="SSF53850">
    <property type="entry name" value="Periplasmic binding protein-like II"/>
    <property type="match status" value="1"/>
</dbReference>
<comment type="caution">
    <text evidence="2">The sequence shown here is derived from an EMBL/GenBank/DDBJ whole genome shotgun (WGS) entry which is preliminary data.</text>
</comment>
<evidence type="ECO:0000313" key="3">
    <source>
        <dbReference type="Proteomes" id="UP000270626"/>
    </source>
</evidence>
<dbReference type="Gene3D" id="3.40.190.10">
    <property type="entry name" value="Periplasmic binding protein-like II"/>
    <property type="match status" value="1"/>
</dbReference>
<reference evidence="2 3" key="1">
    <citation type="submission" date="2018-10" db="EMBL/GenBank/DDBJ databases">
        <title>Genomic Encyclopedia of Type Strains, Phase IV (KMG-IV): sequencing the most valuable type-strain genomes for metagenomic binning, comparative biology and taxonomic classification.</title>
        <authorList>
            <person name="Goeker M."/>
        </authorList>
    </citation>
    <scope>NUCLEOTIDE SEQUENCE [LARGE SCALE GENOMIC DNA]</scope>
    <source>
        <strain evidence="2 3">DSM 23841</strain>
    </source>
</reference>
<feature type="signal peptide" evidence="1">
    <location>
        <begin position="1"/>
        <end position="19"/>
    </location>
</feature>
<evidence type="ECO:0000313" key="2">
    <source>
        <dbReference type="EMBL" id="RKT60855.1"/>
    </source>
</evidence>
<evidence type="ECO:0008006" key="4">
    <source>
        <dbReference type="Google" id="ProtNLM"/>
    </source>
</evidence>